<evidence type="ECO:0000259" key="11">
    <source>
        <dbReference type="PROSITE" id="PS52002"/>
    </source>
</evidence>
<comment type="subcellular location">
    <subcellularLocation>
        <location evidence="1">Nucleus</location>
    </subcellularLocation>
</comment>
<dbReference type="Proteomes" id="UP001642406">
    <property type="component" value="Unassembled WGS sequence"/>
</dbReference>
<feature type="compositionally biased region" description="Polar residues" evidence="10">
    <location>
        <begin position="412"/>
        <end position="427"/>
    </location>
</feature>
<dbReference type="InterPro" id="IPR047575">
    <property type="entry name" value="Sm"/>
</dbReference>
<feature type="region of interest" description="Disordered" evidence="10">
    <location>
        <begin position="395"/>
        <end position="435"/>
    </location>
</feature>
<feature type="domain" description="Sm" evidence="11">
    <location>
        <begin position="7"/>
        <end position="67"/>
    </location>
</feature>
<dbReference type="CDD" id="cd01722">
    <property type="entry name" value="Sm_F"/>
    <property type="match status" value="1"/>
</dbReference>
<organism evidence="12 13">
    <name type="scientific">Sporothrix bragantina</name>
    <dbReference type="NCBI Taxonomy" id="671064"/>
    <lineage>
        <taxon>Eukaryota</taxon>
        <taxon>Fungi</taxon>
        <taxon>Dikarya</taxon>
        <taxon>Ascomycota</taxon>
        <taxon>Pezizomycotina</taxon>
        <taxon>Sordariomycetes</taxon>
        <taxon>Sordariomycetidae</taxon>
        <taxon>Ophiostomatales</taxon>
        <taxon>Ophiostomataceae</taxon>
        <taxon>Sporothrix</taxon>
    </lineage>
</organism>
<protein>
    <recommendedName>
        <fullName evidence="9">Sm protein F</fullName>
    </recommendedName>
</protein>
<evidence type="ECO:0000256" key="7">
    <source>
        <dbReference type="ARBA" id="ARBA00023242"/>
    </source>
</evidence>
<evidence type="ECO:0000256" key="4">
    <source>
        <dbReference type="ARBA" id="ARBA00022728"/>
    </source>
</evidence>
<dbReference type="InterPro" id="IPR010920">
    <property type="entry name" value="LSM_dom_sf"/>
</dbReference>
<accession>A0ABP0AP77</accession>
<keyword evidence="3" id="KW-0507">mRNA processing</keyword>
<keyword evidence="13" id="KW-1185">Reference proteome</keyword>
<evidence type="ECO:0000256" key="5">
    <source>
        <dbReference type="ARBA" id="ARBA00022884"/>
    </source>
</evidence>
<gene>
    <name evidence="12" type="ORF">SBRCBS47491_000311</name>
</gene>
<evidence type="ECO:0000256" key="3">
    <source>
        <dbReference type="ARBA" id="ARBA00022664"/>
    </source>
</evidence>
<dbReference type="PANTHER" id="PTHR11021:SF0">
    <property type="entry name" value="SMALL NUCLEAR RIBONUCLEOPROTEIN F"/>
    <property type="match status" value="1"/>
</dbReference>
<evidence type="ECO:0000256" key="9">
    <source>
        <dbReference type="ARBA" id="ARBA00030144"/>
    </source>
</evidence>
<comment type="caution">
    <text evidence="12">The sequence shown here is derived from an EMBL/GenBank/DDBJ whole genome shotgun (WGS) entry which is preliminary data.</text>
</comment>
<keyword evidence="7" id="KW-0539">Nucleus</keyword>
<proteinExistence type="inferred from homology"/>
<dbReference type="Gene3D" id="2.30.30.100">
    <property type="match status" value="1"/>
</dbReference>
<dbReference type="EMBL" id="CAWUHC010000002">
    <property type="protein sequence ID" value="CAK7209066.1"/>
    <property type="molecule type" value="Genomic_DNA"/>
</dbReference>
<name>A0ABP0AP77_9PEZI</name>
<dbReference type="SMART" id="SM00651">
    <property type="entry name" value="Sm"/>
    <property type="match status" value="1"/>
</dbReference>
<feature type="region of interest" description="Disordered" evidence="10">
    <location>
        <begin position="345"/>
        <end position="383"/>
    </location>
</feature>
<keyword evidence="8" id="KW-0687">Ribonucleoprotein</keyword>
<dbReference type="InterPro" id="IPR001163">
    <property type="entry name" value="Sm_dom_euk/arc"/>
</dbReference>
<reference evidence="12 13" key="1">
    <citation type="submission" date="2024-01" db="EMBL/GenBank/DDBJ databases">
        <authorList>
            <person name="Allen C."/>
            <person name="Tagirdzhanova G."/>
        </authorList>
    </citation>
    <scope>NUCLEOTIDE SEQUENCE [LARGE SCALE GENOMIC DNA]</scope>
</reference>
<dbReference type="PANTHER" id="PTHR11021">
    <property type="entry name" value="SMALL NUCLEAR RIBONUCLEOPROTEIN F SNRNP-F"/>
    <property type="match status" value="1"/>
</dbReference>
<keyword evidence="4" id="KW-0747">Spliceosome</keyword>
<evidence type="ECO:0000313" key="13">
    <source>
        <dbReference type="Proteomes" id="UP001642406"/>
    </source>
</evidence>
<evidence type="ECO:0000256" key="10">
    <source>
        <dbReference type="SAM" id="MobiDB-lite"/>
    </source>
</evidence>
<dbReference type="InterPro" id="IPR034100">
    <property type="entry name" value="Sm_F"/>
</dbReference>
<sequence>MSFMPINPRPMLQELVGKPVAVRLKWGETEYKGALVSIDSYMNLQLSDTEEYIDGESTGQLGQVLIRVQPGLRLCDYWKRHRTARSLGRSAPFREAREKAANYLRRLARKEAVEEDKDGEELDDKDCSLTTATKVSVFHLVNGNLEIPPTLFKALAMAGRIQDAFFPDKPNLWEQVPDGNDDDNDTNDQDDDPDDDGNDDTEDNTSDDNDGDDDDDAVFIDQHPASNALQVNAQTHQAMYQFMEEMQIGPNKGVAVRTMGWDAVHDGPLFLYDAGNGGSYFGLMEGMAMMSNVANSPMGANQDNASALRSNAHRLLSAGKHKTEAEASTRFKAETNVKALIQTTPASAAGAKRTFPSSSSTSSSMFTKKRLTDDSSVASRKKTKTGCLAYPSITTSSSVADRQPPVTYPVATKSTASRVSASPTETKSSVRRPLP</sequence>
<dbReference type="InterPro" id="IPR016487">
    <property type="entry name" value="Lsm6/sSmF"/>
</dbReference>
<dbReference type="Pfam" id="PF01423">
    <property type="entry name" value="LSM"/>
    <property type="match status" value="1"/>
</dbReference>
<evidence type="ECO:0000256" key="6">
    <source>
        <dbReference type="ARBA" id="ARBA00023187"/>
    </source>
</evidence>
<dbReference type="PROSITE" id="PS52002">
    <property type="entry name" value="SM"/>
    <property type="match status" value="1"/>
</dbReference>
<keyword evidence="5" id="KW-0694">RNA-binding</keyword>
<comment type="similarity">
    <text evidence="2">Belongs to the snRNP Sm proteins family. SmF/LSm6 subfamily.</text>
</comment>
<feature type="compositionally biased region" description="Acidic residues" evidence="10">
    <location>
        <begin position="179"/>
        <end position="218"/>
    </location>
</feature>
<evidence type="ECO:0000256" key="8">
    <source>
        <dbReference type="ARBA" id="ARBA00023274"/>
    </source>
</evidence>
<keyword evidence="6" id="KW-0508">mRNA splicing</keyword>
<feature type="region of interest" description="Disordered" evidence="10">
    <location>
        <begin position="169"/>
        <end position="219"/>
    </location>
</feature>
<dbReference type="SUPFAM" id="SSF50182">
    <property type="entry name" value="Sm-like ribonucleoproteins"/>
    <property type="match status" value="1"/>
</dbReference>
<evidence type="ECO:0000313" key="12">
    <source>
        <dbReference type="EMBL" id="CAK7209066.1"/>
    </source>
</evidence>
<evidence type="ECO:0000256" key="1">
    <source>
        <dbReference type="ARBA" id="ARBA00004123"/>
    </source>
</evidence>
<evidence type="ECO:0000256" key="2">
    <source>
        <dbReference type="ARBA" id="ARBA00007927"/>
    </source>
</evidence>